<dbReference type="InterPro" id="IPR036097">
    <property type="entry name" value="HisK_dim/P_sf"/>
</dbReference>
<evidence type="ECO:0000256" key="3">
    <source>
        <dbReference type="ARBA" id="ARBA00022553"/>
    </source>
</evidence>
<dbReference type="PROSITE" id="PS50109">
    <property type="entry name" value="HIS_KIN"/>
    <property type="match status" value="1"/>
</dbReference>
<evidence type="ECO:0000256" key="2">
    <source>
        <dbReference type="ARBA" id="ARBA00012438"/>
    </source>
</evidence>
<evidence type="ECO:0000256" key="6">
    <source>
        <dbReference type="ARBA" id="ARBA00022777"/>
    </source>
</evidence>
<comment type="caution">
    <text evidence="14">The sequence shown here is derived from an EMBL/GenBank/DDBJ whole genome shotgun (WGS) entry which is preliminary data.</text>
</comment>
<evidence type="ECO:0000256" key="7">
    <source>
        <dbReference type="ARBA" id="ARBA00022840"/>
    </source>
</evidence>
<keyword evidence="10" id="KW-0812">Transmembrane</keyword>
<dbReference type="InterPro" id="IPR001610">
    <property type="entry name" value="PAC"/>
</dbReference>
<dbReference type="InterPro" id="IPR005467">
    <property type="entry name" value="His_kinase_dom"/>
</dbReference>
<dbReference type="SMART" id="SM00091">
    <property type="entry name" value="PAS"/>
    <property type="match status" value="2"/>
</dbReference>
<dbReference type="PROSITE" id="PS50113">
    <property type="entry name" value="PAC"/>
    <property type="match status" value="2"/>
</dbReference>
<dbReference type="SUPFAM" id="SSF55874">
    <property type="entry name" value="ATPase domain of HSP90 chaperone/DNA topoisomerase II/histidine kinase"/>
    <property type="match status" value="1"/>
</dbReference>
<dbReference type="Gene3D" id="3.30.565.10">
    <property type="entry name" value="Histidine kinase-like ATPase, C-terminal domain"/>
    <property type="match status" value="1"/>
</dbReference>
<keyword evidence="3" id="KW-0597">Phosphoprotein</keyword>
<feature type="domain" description="PAC" evidence="13">
    <location>
        <begin position="154"/>
        <end position="206"/>
    </location>
</feature>
<dbReference type="Pfam" id="PF02518">
    <property type="entry name" value="HATPase_c"/>
    <property type="match status" value="1"/>
</dbReference>
<dbReference type="InterPro" id="IPR000014">
    <property type="entry name" value="PAS"/>
</dbReference>
<evidence type="ECO:0000256" key="1">
    <source>
        <dbReference type="ARBA" id="ARBA00000085"/>
    </source>
</evidence>
<dbReference type="InterPro" id="IPR035965">
    <property type="entry name" value="PAS-like_dom_sf"/>
</dbReference>
<accession>A0A396SBD0</accession>
<proteinExistence type="predicted"/>
<keyword evidence="10" id="KW-1133">Transmembrane helix</keyword>
<evidence type="ECO:0000313" key="14">
    <source>
        <dbReference type="EMBL" id="RHW34699.1"/>
    </source>
</evidence>
<dbReference type="GO" id="GO:0000155">
    <property type="term" value="F:phosphorelay sensor kinase activity"/>
    <property type="evidence" value="ECO:0007669"/>
    <property type="project" value="InterPro"/>
</dbReference>
<dbReference type="PANTHER" id="PTHR43304:SF1">
    <property type="entry name" value="PAC DOMAIN-CONTAINING PROTEIN"/>
    <property type="match status" value="1"/>
</dbReference>
<protein>
    <recommendedName>
        <fullName evidence="2">histidine kinase</fullName>
        <ecNumber evidence="2">2.7.13.3</ecNumber>
    </recommendedName>
</protein>
<organism evidence="14 15">
    <name type="scientific">Ureibacillus yapensis</name>
    <dbReference type="NCBI Taxonomy" id="2304605"/>
    <lineage>
        <taxon>Bacteria</taxon>
        <taxon>Bacillati</taxon>
        <taxon>Bacillota</taxon>
        <taxon>Bacilli</taxon>
        <taxon>Bacillales</taxon>
        <taxon>Caryophanaceae</taxon>
        <taxon>Ureibacillus</taxon>
    </lineage>
</organism>
<comment type="catalytic activity">
    <reaction evidence="1">
        <text>ATP + protein L-histidine = ADP + protein N-phospho-L-histidine.</text>
        <dbReference type="EC" id="2.7.13.3"/>
    </reaction>
</comment>
<dbReference type="AlphaFoldDB" id="A0A396SBD0"/>
<gene>
    <name evidence="14" type="ORF">D1B33_13695</name>
</gene>
<dbReference type="CDD" id="cd00075">
    <property type="entry name" value="HATPase"/>
    <property type="match status" value="1"/>
</dbReference>
<dbReference type="InterPro" id="IPR036890">
    <property type="entry name" value="HATPase_C_sf"/>
</dbReference>
<dbReference type="SUPFAM" id="SSF55785">
    <property type="entry name" value="PYP-like sensor domain (PAS domain)"/>
    <property type="match status" value="2"/>
</dbReference>
<dbReference type="EC" id="2.7.13.3" evidence="2"/>
<evidence type="ECO:0000256" key="9">
    <source>
        <dbReference type="SAM" id="Coils"/>
    </source>
</evidence>
<dbReference type="InterPro" id="IPR013655">
    <property type="entry name" value="PAS_fold_3"/>
</dbReference>
<dbReference type="InterPro" id="IPR003594">
    <property type="entry name" value="HATPase_dom"/>
</dbReference>
<dbReference type="Gene3D" id="1.10.287.130">
    <property type="match status" value="1"/>
</dbReference>
<keyword evidence="5" id="KW-0547">Nucleotide-binding</keyword>
<dbReference type="Pfam" id="PF08448">
    <property type="entry name" value="PAS_4"/>
    <property type="match status" value="1"/>
</dbReference>
<dbReference type="InterPro" id="IPR013656">
    <property type="entry name" value="PAS_4"/>
</dbReference>
<dbReference type="SUPFAM" id="SSF47384">
    <property type="entry name" value="Homodimeric domain of signal transducing histidine kinase"/>
    <property type="match status" value="1"/>
</dbReference>
<name>A0A396SBD0_9BACL</name>
<evidence type="ECO:0000256" key="8">
    <source>
        <dbReference type="ARBA" id="ARBA00023012"/>
    </source>
</evidence>
<dbReference type="SMART" id="SM00086">
    <property type="entry name" value="PAC"/>
    <property type="match status" value="2"/>
</dbReference>
<dbReference type="Proteomes" id="UP000265692">
    <property type="component" value="Unassembled WGS sequence"/>
</dbReference>
<feature type="domain" description="PAS" evidence="12">
    <location>
        <begin position="222"/>
        <end position="292"/>
    </location>
</feature>
<dbReference type="InterPro" id="IPR052162">
    <property type="entry name" value="Sensor_kinase/Photoreceptor"/>
</dbReference>
<keyword evidence="6 14" id="KW-0418">Kinase</keyword>
<feature type="domain" description="PAS" evidence="12">
    <location>
        <begin position="80"/>
        <end position="152"/>
    </location>
</feature>
<sequence length="561" mass="64778">MQYLLQWVFRRRLMMKYTGRIIMMLIYIVVTAAFKTFDYIELGYVPIFEYIISAIMVYPVWWTGLQYDKAKYYAQEAQKKDKELNDLFNNVDAAIYSFDFGSKRLMVSSKISDVYGYSPIEFKENKEFWKKVVFPEDMKIVNKLEQELIKGEECKAEYRILLPNGQLKWIQKRITPISDLDGNLIKINGIDIDINQRKKVEELLTRSQEQNRQLLEKRLEESEQRFKSLFVHNSDPIFTFDLDRKFIEANPAAENILGYTSTELQQKEWASIIAPEDQDLYSEHFKRASQGEWQESTLSMIHKDGSNRVIELKMIPIIIDRQCIGIYQITKDITDSILAEERIRRSDKLAAVGLLAAGVAHEIRNPLTTLKGYIQLLATDIDKNYADILLSEIDRINLIVSEFLILSKPQAIKYESQDIKLILNNITSILEPQARLNRIQIISEYDSNIPFINCEQNQLKQVFINLIKNAIEAMPNGGEIIVKAKKVNNQMVIIQISDEGIGIEEERIPKLGEPFYTTKEHGTGLGLMVCFRIIEQHGGTINISSQLNKGTSVDVCLPIDC</sequence>
<evidence type="ECO:0000256" key="5">
    <source>
        <dbReference type="ARBA" id="ARBA00022741"/>
    </source>
</evidence>
<dbReference type="Gene3D" id="3.30.450.20">
    <property type="entry name" value="PAS domain"/>
    <property type="match status" value="2"/>
</dbReference>
<feature type="transmembrane region" description="Helical" evidence="10">
    <location>
        <begin position="21"/>
        <end position="37"/>
    </location>
</feature>
<dbReference type="Pfam" id="PF00512">
    <property type="entry name" value="HisKA"/>
    <property type="match status" value="1"/>
</dbReference>
<dbReference type="PROSITE" id="PS50112">
    <property type="entry name" value="PAS"/>
    <property type="match status" value="2"/>
</dbReference>
<dbReference type="SMART" id="SM00387">
    <property type="entry name" value="HATPase_c"/>
    <property type="match status" value="1"/>
</dbReference>
<evidence type="ECO:0000259" key="13">
    <source>
        <dbReference type="PROSITE" id="PS50113"/>
    </source>
</evidence>
<dbReference type="InterPro" id="IPR000700">
    <property type="entry name" value="PAS-assoc_C"/>
</dbReference>
<feature type="domain" description="PAC" evidence="13">
    <location>
        <begin position="294"/>
        <end position="345"/>
    </location>
</feature>
<evidence type="ECO:0000313" key="15">
    <source>
        <dbReference type="Proteomes" id="UP000265692"/>
    </source>
</evidence>
<dbReference type="InterPro" id="IPR003661">
    <property type="entry name" value="HisK_dim/P_dom"/>
</dbReference>
<reference evidence="14 15" key="1">
    <citation type="submission" date="2018-08" db="EMBL/GenBank/DDBJ databases">
        <title>Lysinibacillus sp. YLB-03 draft genome sequence.</title>
        <authorList>
            <person name="Yu L."/>
        </authorList>
    </citation>
    <scope>NUCLEOTIDE SEQUENCE [LARGE SCALE GENOMIC DNA]</scope>
    <source>
        <strain evidence="14 15">YLB-03</strain>
    </source>
</reference>
<dbReference type="InterPro" id="IPR004358">
    <property type="entry name" value="Sig_transdc_His_kin-like_C"/>
</dbReference>
<evidence type="ECO:0000259" key="11">
    <source>
        <dbReference type="PROSITE" id="PS50109"/>
    </source>
</evidence>
<keyword evidence="9" id="KW-0175">Coiled coil</keyword>
<feature type="coiled-coil region" evidence="9">
    <location>
        <begin position="197"/>
        <end position="225"/>
    </location>
</feature>
<keyword evidence="7" id="KW-0067">ATP-binding</keyword>
<dbReference type="EMBL" id="QWEI01000008">
    <property type="protein sequence ID" value="RHW34699.1"/>
    <property type="molecule type" value="Genomic_DNA"/>
</dbReference>
<dbReference type="Pfam" id="PF08447">
    <property type="entry name" value="PAS_3"/>
    <property type="match status" value="1"/>
</dbReference>
<keyword evidence="8" id="KW-0902">Two-component regulatory system</keyword>
<dbReference type="CDD" id="cd00082">
    <property type="entry name" value="HisKA"/>
    <property type="match status" value="1"/>
</dbReference>
<dbReference type="NCBIfam" id="TIGR00229">
    <property type="entry name" value="sensory_box"/>
    <property type="match status" value="2"/>
</dbReference>
<evidence type="ECO:0000256" key="4">
    <source>
        <dbReference type="ARBA" id="ARBA00022679"/>
    </source>
</evidence>
<feature type="domain" description="Histidine kinase" evidence="11">
    <location>
        <begin position="358"/>
        <end position="561"/>
    </location>
</feature>
<keyword evidence="4" id="KW-0808">Transferase</keyword>
<dbReference type="GO" id="GO:0005524">
    <property type="term" value="F:ATP binding"/>
    <property type="evidence" value="ECO:0007669"/>
    <property type="project" value="UniProtKB-KW"/>
</dbReference>
<dbReference type="PRINTS" id="PR00344">
    <property type="entry name" value="BCTRLSENSOR"/>
</dbReference>
<evidence type="ECO:0000256" key="10">
    <source>
        <dbReference type="SAM" id="Phobius"/>
    </source>
</evidence>
<dbReference type="SMART" id="SM00388">
    <property type="entry name" value="HisKA"/>
    <property type="match status" value="1"/>
</dbReference>
<evidence type="ECO:0000259" key="12">
    <source>
        <dbReference type="PROSITE" id="PS50112"/>
    </source>
</evidence>
<keyword evidence="15" id="KW-1185">Reference proteome</keyword>
<keyword evidence="10" id="KW-0472">Membrane</keyword>
<dbReference type="CDD" id="cd00130">
    <property type="entry name" value="PAS"/>
    <property type="match status" value="2"/>
</dbReference>
<dbReference type="PANTHER" id="PTHR43304">
    <property type="entry name" value="PHYTOCHROME-LIKE PROTEIN CPH1"/>
    <property type="match status" value="1"/>
</dbReference>